<dbReference type="CDD" id="cd00136">
    <property type="entry name" value="PDZ_canonical"/>
    <property type="match status" value="1"/>
</dbReference>
<evidence type="ECO:0000259" key="2">
    <source>
        <dbReference type="PROSITE" id="PS50106"/>
    </source>
</evidence>
<feature type="domain" description="PDZ" evidence="2">
    <location>
        <begin position="286"/>
        <end position="357"/>
    </location>
</feature>
<proteinExistence type="predicted"/>
<dbReference type="SMART" id="SM00228">
    <property type="entry name" value="PDZ"/>
    <property type="match status" value="3"/>
</dbReference>
<evidence type="ECO:0000313" key="4">
    <source>
        <dbReference type="Proteomes" id="UP000078046"/>
    </source>
</evidence>
<dbReference type="Proteomes" id="UP000078046">
    <property type="component" value="Unassembled WGS sequence"/>
</dbReference>
<dbReference type="PROSITE" id="PS50106">
    <property type="entry name" value="PDZ"/>
    <property type="match status" value="3"/>
</dbReference>
<dbReference type="PANTHER" id="PTHR19964">
    <property type="entry name" value="MULTIPLE PDZ DOMAIN PROTEIN"/>
    <property type="match status" value="1"/>
</dbReference>
<dbReference type="PANTHER" id="PTHR19964:SF93">
    <property type="entry name" value="INACTIVATION-NO-AFTER-POTENTIAL D PROTEIN"/>
    <property type="match status" value="1"/>
</dbReference>
<protein>
    <recommendedName>
        <fullName evidence="2">PDZ domain-containing protein</fullName>
    </recommendedName>
</protein>
<dbReference type="OrthoDB" id="72325at2759"/>
<feature type="compositionally biased region" description="Low complexity" evidence="1">
    <location>
        <begin position="80"/>
        <end position="91"/>
    </location>
</feature>
<dbReference type="SUPFAM" id="SSF50156">
    <property type="entry name" value="PDZ domain-like"/>
    <property type="match status" value="3"/>
</dbReference>
<feature type="region of interest" description="Disordered" evidence="1">
    <location>
        <begin position="71"/>
        <end position="107"/>
    </location>
</feature>
<keyword evidence="4" id="KW-1185">Reference proteome</keyword>
<feature type="domain" description="PDZ" evidence="2">
    <location>
        <begin position="188"/>
        <end position="233"/>
    </location>
</feature>
<sequence length="710" mass="81332">MKNDVSDEYVIKPEHYHENGKSILTIRRCSDLINYSELKDKIVYFESESNIRPWSMLNLAFPENTIKNIVNEEDGPSDMSKQSSIQSSKIPKSIEKNSSCDSLSTQNSRHVFDPKESVFNRFSSIRKSKSHISRTRERAESAESKSNFYYEKLFNVENDLQAMQIEEYVDCDYFGICFIVIFGQHTQLVVHKIKPNSLASRNNKIEIGTKIFKINGISISDLDLMEIKHLLKNLDIKTAQLGIDDKDCQNAHFPGFPSVSSTYTSHSTDSRFEPKKESNRLVVSVNVILRKQQNGFGFTLASQDNLSNDKCEFFVKHIYPDSSASQVDMKVGDQIQSIDGHQLENMNQISTVNVLRSVQIGDKTKLLLYRSIDTEIVSISLAGASLGIDICFNEATSRVFIKGIQPGSPASISSLQVNDQIIKVNSKSLSMSNKNALKCIHRALIHARKSQIIQFEVARQPALKSNLNLSPKKIILENTQSSISDDLPPFDFTLPRNSRIYTNSGISRDSQNSFIRNSALRQSMSHNETKCKSVMTKTTTMPRDKQNFHSNSFRNAIKYEPNSNEPYYRMGHVSPLPKKKRIKHDILQKMKKIFTKSKKNCSPVICTDYSSLTNQNDKNISYFIKTETSYNQPSFNSLKSPKLTNSQSYSHKYINQINFNKRLPTYQDHCDRNNFNQKVKFSPDEPEQYFNKSNQRKKDTNKFYNKLNYL</sequence>
<dbReference type="Gene3D" id="2.30.42.10">
    <property type="match status" value="3"/>
</dbReference>
<name>A0A177BDY4_9BILA</name>
<evidence type="ECO:0000313" key="3">
    <source>
        <dbReference type="EMBL" id="OAF71801.1"/>
    </source>
</evidence>
<feature type="domain" description="PDZ" evidence="2">
    <location>
        <begin position="376"/>
        <end position="443"/>
    </location>
</feature>
<comment type="caution">
    <text evidence="3">The sequence shown here is derived from an EMBL/GenBank/DDBJ whole genome shotgun (WGS) entry which is preliminary data.</text>
</comment>
<dbReference type="AlphaFoldDB" id="A0A177BDY4"/>
<dbReference type="InterPro" id="IPR051342">
    <property type="entry name" value="PDZ_scaffold"/>
</dbReference>
<dbReference type="Pfam" id="PF00595">
    <property type="entry name" value="PDZ"/>
    <property type="match status" value="3"/>
</dbReference>
<feature type="compositionally biased region" description="Polar residues" evidence="1">
    <location>
        <begin position="96"/>
        <end position="107"/>
    </location>
</feature>
<organism evidence="3 4">
    <name type="scientific">Intoshia linei</name>
    <dbReference type="NCBI Taxonomy" id="1819745"/>
    <lineage>
        <taxon>Eukaryota</taxon>
        <taxon>Metazoa</taxon>
        <taxon>Spiralia</taxon>
        <taxon>Lophotrochozoa</taxon>
        <taxon>Mesozoa</taxon>
        <taxon>Orthonectida</taxon>
        <taxon>Rhopaluridae</taxon>
        <taxon>Intoshia</taxon>
    </lineage>
</organism>
<evidence type="ECO:0000256" key="1">
    <source>
        <dbReference type="SAM" id="MobiDB-lite"/>
    </source>
</evidence>
<gene>
    <name evidence="3" type="ORF">A3Q56_00421</name>
</gene>
<dbReference type="EMBL" id="LWCA01000023">
    <property type="protein sequence ID" value="OAF71801.1"/>
    <property type="molecule type" value="Genomic_DNA"/>
</dbReference>
<dbReference type="InterPro" id="IPR036034">
    <property type="entry name" value="PDZ_sf"/>
</dbReference>
<accession>A0A177BDY4</accession>
<dbReference type="InterPro" id="IPR001478">
    <property type="entry name" value="PDZ"/>
</dbReference>
<reference evidence="3 4" key="1">
    <citation type="submission" date="2016-04" db="EMBL/GenBank/DDBJ databases">
        <title>The genome of Intoshia linei affirms orthonectids as highly simplified spiralians.</title>
        <authorList>
            <person name="Mikhailov K.V."/>
            <person name="Slusarev G.S."/>
            <person name="Nikitin M.A."/>
            <person name="Logacheva M.D."/>
            <person name="Penin A."/>
            <person name="Aleoshin V."/>
            <person name="Panchin Y.V."/>
        </authorList>
    </citation>
    <scope>NUCLEOTIDE SEQUENCE [LARGE SCALE GENOMIC DNA]</scope>
    <source>
        <strain evidence="3">Intl2013</strain>
        <tissue evidence="3">Whole animal</tissue>
    </source>
</reference>